<evidence type="ECO:0000313" key="2">
    <source>
        <dbReference type="EMBL" id="KAK2956507.1"/>
    </source>
</evidence>
<organism evidence="2 3">
    <name type="scientific">Blattamonas nauphoetae</name>
    <dbReference type="NCBI Taxonomy" id="2049346"/>
    <lineage>
        <taxon>Eukaryota</taxon>
        <taxon>Metamonada</taxon>
        <taxon>Preaxostyla</taxon>
        <taxon>Oxymonadida</taxon>
        <taxon>Blattamonas</taxon>
    </lineage>
</organism>
<comment type="caution">
    <text evidence="2">The sequence shown here is derived from an EMBL/GenBank/DDBJ whole genome shotgun (WGS) entry which is preliminary data.</text>
</comment>
<keyword evidence="3" id="KW-1185">Reference proteome</keyword>
<reference evidence="2 3" key="1">
    <citation type="journal article" date="2022" name="bioRxiv">
        <title>Genomics of Preaxostyla Flagellates Illuminates Evolutionary Transitions and the Path Towards Mitochondrial Loss.</title>
        <authorList>
            <person name="Novak L.V.F."/>
            <person name="Treitli S.C."/>
            <person name="Pyrih J."/>
            <person name="Halakuc P."/>
            <person name="Pipaliya S.V."/>
            <person name="Vacek V."/>
            <person name="Brzon O."/>
            <person name="Soukal P."/>
            <person name="Eme L."/>
            <person name="Dacks J.B."/>
            <person name="Karnkowska A."/>
            <person name="Elias M."/>
            <person name="Hampl V."/>
        </authorList>
    </citation>
    <scope>NUCLEOTIDE SEQUENCE [LARGE SCALE GENOMIC DNA]</scope>
    <source>
        <strain evidence="2">NAU3</strain>
        <tissue evidence="2">Gut</tissue>
    </source>
</reference>
<evidence type="ECO:0000256" key="1">
    <source>
        <dbReference type="SAM" id="MobiDB-lite"/>
    </source>
</evidence>
<gene>
    <name evidence="2" type="ORF">BLNAU_8561</name>
</gene>
<dbReference type="EMBL" id="JARBJD010000055">
    <property type="protein sequence ID" value="KAK2956507.1"/>
    <property type="molecule type" value="Genomic_DNA"/>
</dbReference>
<feature type="region of interest" description="Disordered" evidence="1">
    <location>
        <begin position="161"/>
        <end position="200"/>
    </location>
</feature>
<feature type="region of interest" description="Disordered" evidence="1">
    <location>
        <begin position="60"/>
        <end position="90"/>
    </location>
</feature>
<feature type="compositionally biased region" description="Basic and acidic residues" evidence="1">
    <location>
        <begin position="171"/>
        <end position="184"/>
    </location>
</feature>
<accession>A0ABQ9XYE8</accession>
<protein>
    <submittedName>
        <fullName evidence="2">Uncharacterized protein</fullName>
    </submittedName>
</protein>
<feature type="compositionally biased region" description="Basic and acidic residues" evidence="1">
    <location>
        <begin position="66"/>
        <end position="75"/>
    </location>
</feature>
<dbReference type="Proteomes" id="UP001281761">
    <property type="component" value="Unassembled WGS sequence"/>
</dbReference>
<proteinExistence type="predicted"/>
<name>A0ABQ9XYE8_9EUKA</name>
<evidence type="ECO:0000313" key="3">
    <source>
        <dbReference type="Proteomes" id="UP001281761"/>
    </source>
</evidence>
<sequence>MLESPHKFIQITQRSLPRNNDVVGDIGDWREGSLPVFHVIVHQNLVEGVDVSCRLADYRQKKKTSRHSEIADSPRQRPIPNSATSDGCTVGRPRLILSATPQRAPTQASSHLPQTHIRADSATRVALASEQPSLLPVPPFDPVYDQKSSSDMFRRLVTCHNNSNSRHTPSRHSEIADSPRHRPIPDSATSDGCTVGRTRPILSRNSPTCSNASIISSPPNTHPSQAATARVRSSNSRAVQREWFSLLSNHPLCPFRLLTHFPHPPLSLRTQICCWPAHFTLSKVCYQWNVSTMTWRAEWRAEGSAIQLTRVMNPLLVGDGDRRRVPPLSLHPPQPISHNSFPKSRLLPSLHARAVSNESRLYHRHVQHDQRRVAVRHFHVWHCIRQRRELNTKSNQLCVSFWLISFVLSFGERLQSAQEWWRGVCTSVHQSEFHSALSESGTNRFITSSMRGISTVGELEEHAMPIVLQRGQHELNEVSSARLSRPSADQASV</sequence>